<dbReference type="InterPro" id="IPR036551">
    <property type="entry name" value="Flavin_trans-like"/>
</dbReference>
<proteinExistence type="inferred from homology"/>
<reference evidence="9" key="1">
    <citation type="journal article" date="2021" name="PeerJ">
        <title>Extensive microbial diversity within the chicken gut microbiome revealed by metagenomics and culture.</title>
        <authorList>
            <person name="Gilroy R."/>
            <person name="Ravi A."/>
            <person name="Getino M."/>
            <person name="Pursley I."/>
            <person name="Horton D.L."/>
            <person name="Alikhan N.F."/>
            <person name="Baker D."/>
            <person name="Gharbi K."/>
            <person name="Hall N."/>
            <person name="Watson M."/>
            <person name="Adriaenssens E.M."/>
            <person name="Foster-Nyarko E."/>
            <person name="Jarju S."/>
            <person name="Secka A."/>
            <person name="Antonio M."/>
            <person name="Oren A."/>
            <person name="Chaudhuri R.R."/>
            <person name="La Ragione R."/>
            <person name="Hildebrand F."/>
            <person name="Pallen M.J."/>
        </authorList>
    </citation>
    <scope>NUCLEOTIDE SEQUENCE</scope>
    <source>
        <strain evidence="9">CHK192-9172</strain>
    </source>
</reference>
<dbReference type="GO" id="GO:0016831">
    <property type="term" value="F:carboxy-lyase activity"/>
    <property type="evidence" value="ECO:0007669"/>
    <property type="project" value="TreeGrafter"/>
</dbReference>
<evidence type="ECO:0000256" key="5">
    <source>
        <dbReference type="ARBA" id="ARBA00050612"/>
    </source>
</evidence>
<protein>
    <recommendedName>
        <fullName evidence="7">Flavin prenyltransferase UbiX</fullName>
        <ecNumber evidence="7">2.5.1.129</ecNumber>
    </recommendedName>
</protein>
<dbReference type="HAMAP" id="MF_01984">
    <property type="entry name" value="ubiX_pad"/>
    <property type="match status" value="1"/>
</dbReference>
<feature type="binding site" evidence="7">
    <location>
        <position position="153"/>
    </location>
    <ligand>
        <name>dimethylallyl phosphate</name>
        <dbReference type="ChEBI" id="CHEBI:88052"/>
    </ligand>
</feature>
<comment type="similarity">
    <text evidence="6 7">Belongs to the UbiX/PAD1 family.</text>
</comment>
<evidence type="ECO:0000256" key="1">
    <source>
        <dbReference type="ARBA" id="ARBA00022602"/>
    </source>
</evidence>
<dbReference type="InterPro" id="IPR004507">
    <property type="entry name" value="UbiX-like"/>
</dbReference>
<keyword evidence="1 7" id="KW-0637">Prenyltransferase</keyword>
<feature type="binding site" evidence="7">
    <location>
        <begin position="10"/>
        <end position="12"/>
    </location>
    <ligand>
        <name>FMN</name>
        <dbReference type="ChEBI" id="CHEBI:58210"/>
    </ligand>
</feature>
<evidence type="ECO:0000313" key="9">
    <source>
        <dbReference type="EMBL" id="HIZ06458.1"/>
    </source>
</evidence>
<dbReference type="EC" id="2.5.1.129" evidence="7"/>
<dbReference type="Gene3D" id="3.40.50.1950">
    <property type="entry name" value="Flavin prenyltransferase-like"/>
    <property type="match status" value="1"/>
</dbReference>
<dbReference type="AlphaFoldDB" id="A0A9D2D0S9"/>
<keyword evidence="2 7" id="KW-0285">Flavoprotein</keyword>
<evidence type="ECO:0000256" key="2">
    <source>
        <dbReference type="ARBA" id="ARBA00022630"/>
    </source>
</evidence>
<name>A0A9D2D0S9_9FIRM</name>
<dbReference type="PANTHER" id="PTHR43374:SF1">
    <property type="entry name" value="FLAVIN PRENYLTRANSFERASE PAD1, MITOCHONDRIAL"/>
    <property type="match status" value="1"/>
</dbReference>
<keyword evidence="4 7" id="KW-0808">Transferase</keyword>
<dbReference type="InterPro" id="IPR003382">
    <property type="entry name" value="Flavoprotein"/>
</dbReference>
<reference evidence="9" key="2">
    <citation type="submission" date="2021-04" db="EMBL/GenBank/DDBJ databases">
        <authorList>
            <person name="Gilroy R."/>
        </authorList>
    </citation>
    <scope>NUCLEOTIDE SEQUENCE</scope>
    <source>
        <strain evidence="9">CHK192-9172</strain>
    </source>
</reference>
<dbReference type="NCBIfam" id="TIGR00421">
    <property type="entry name" value="ubiX_pad"/>
    <property type="match status" value="1"/>
</dbReference>
<feature type="binding site" evidence="7">
    <location>
        <position position="123"/>
    </location>
    <ligand>
        <name>FMN</name>
        <dbReference type="ChEBI" id="CHEBI:58210"/>
    </ligand>
</feature>
<dbReference type="FunFam" id="3.40.50.1950:FF:000001">
    <property type="entry name" value="Flavin prenyltransferase UbiX"/>
    <property type="match status" value="1"/>
</dbReference>
<gene>
    <name evidence="7" type="primary">ubiX</name>
    <name evidence="9" type="ORF">IAA08_00810</name>
</gene>
<comment type="caution">
    <text evidence="9">The sequence shown here is derived from an EMBL/GenBank/DDBJ whole genome shotgun (WGS) entry which is preliminary data.</text>
</comment>
<comment type="catalytic activity">
    <reaction evidence="5 7">
        <text>dimethylallyl phosphate + FMNH2 = prenylated FMNH2 + phosphate</text>
        <dbReference type="Rhea" id="RHEA:37743"/>
        <dbReference type="ChEBI" id="CHEBI:43474"/>
        <dbReference type="ChEBI" id="CHEBI:57618"/>
        <dbReference type="ChEBI" id="CHEBI:87467"/>
        <dbReference type="ChEBI" id="CHEBI:88052"/>
        <dbReference type="EC" id="2.5.1.129"/>
    </reaction>
</comment>
<comment type="function">
    <text evidence="7">Flavin prenyltransferase that catalyzes the synthesis of the prenylated FMN cofactor (prenyl-FMN) for 4-hydroxy-3-polyprenylbenzoic acid decarboxylase UbiD. The prenyltransferase is metal-independent and links a dimethylallyl moiety from dimethylallyl monophosphate (DMAP) to the flavin N5 and C6 atoms of FMN.</text>
</comment>
<dbReference type="SUPFAM" id="SSF52507">
    <property type="entry name" value="Homo-oligomeric flavin-containing Cys decarboxylases, HFCD"/>
    <property type="match status" value="1"/>
</dbReference>
<organism evidence="9 10">
    <name type="scientific">Candidatus Eubacterium avistercoris</name>
    <dbReference type="NCBI Taxonomy" id="2838567"/>
    <lineage>
        <taxon>Bacteria</taxon>
        <taxon>Bacillati</taxon>
        <taxon>Bacillota</taxon>
        <taxon>Clostridia</taxon>
        <taxon>Eubacteriales</taxon>
        <taxon>Eubacteriaceae</taxon>
        <taxon>Eubacterium</taxon>
    </lineage>
</organism>
<evidence type="ECO:0000256" key="3">
    <source>
        <dbReference type="ARBA" id="ARBA00022643"/>
    </source>
</evidence>
<evidence type="ECO:0000313" key="10">
    <source>
        <dbReference type="Proteomes" id="UP000824024"/>
    </source>
</evidence>
<evidence type="ECO:0000256" key="4">
    <source>
        <dbReference type="ARBA" id="ARBA00022679"/>
    </source>
</evidence>
<evidence type="ECO:0000256" key="7">
    <source>
        <dbReference type="HAMAP-Rule" id="MF_01984"/>
    </source>
</evidence>
<evidence type="ECO:0000259" key="8">
    <source>
        <dbReference type="Pfam" id="PF02441"/>
    </source>
</evidence>
<feature type="binding site" evidence="7">
    <location>
        <position position="169"/>
    </location>
    <ligand>
        <name>dimethylallyl phosphate</name>
        <dbReference type="ChEBI" id="CHEBI:88052"/>
    </ligand>
</feature>
<keyword evidence="3 7" id="KW-0288">FMN</keyword>
<dbReference type="EMBL" id="DXCH01000024">
    <property type="protein sequence ID" value="HIZ06458.1"/>
    <property type="molecule type" value="Genomic_DNA"/>
</dbReference>
<evidence type="ECO:0000256" key="6">
    <source>
        <dbReference type="ARBA" id="ARBA00060793"/>
    </source>
</evidence>
<dbReference type="Proteomes" id="UP000824024">
    <property type="component" value="Unassembled WGS sequence"/>
</dbReference>
<dbReference type="PANTHER" id="PTHR43374">
    <property type="entry name" value="FLAVIN PRENYLTRANSFERASE"/>
    <property type="match status" value="1"/>
</dbReference>
<feature type="binding site" evidence="7">
    <location>
        <position position="37"/>
    </location>
    <ligand>
        <name>FMN</name>
        <dbReference type="ChEBI" id="CHEBI:58210"/>
    </ligand>
</feature>
<feature type="domain" description="Flavoprotein" evidence="8">
    <location>
        <begin position="2"/>
        <end position="173"/>
    </location>
</feature>
<sequence>MKRLIIGISGASGVPITIGVLKALKEQPDWRTCLVISKGGEKTIEQETDLSLEEIQALADEVYDIKNIGAAIASGTYKTEGMVIVPCSMKTVAGIACGYSDNLLLRAADVVLKERRKLVLVARETPFNTIHLRNMLTLSQMGAIIMPPMQTYYNLPETVQDMTDHITGKILDVFGIEFHRFRRWNPGK</sequence>
<dbReference type="Pfam" id="PF02441">
    <property type="entry name" value="Flavoprotein"/>
    <property type="match status" value="1"/>
</dbReference>
<accession>A0A9D2D0S9</accession>
<dbReference type="GO" id="GO:0106141">
    <property type="term" value="F:flavin prenyltransferase activity"/>
    <property type="evidence" value="ECO:0007669"/>
    <property type="project" value="UniProtKB-EC"/>
</dbReference>
<feature type="binding site" evidence="7">
    <location>
        <begin position="88"/>
        <end position="91"/>
    </location>
    <ligand>
        <name>FMN</name>
        <dbReference type="ChEBI" id="CHEBI:58210"/>
    </ligand>
</feature>
<comment type="caution">
    <text evidence="7">Lacks conserved residue(s) required for the propagation of feature annotation.</text>
</comment>
<dbReference type="NCBIfam" id="NF004685">
    <property type="entry name" value="PRK06029.1"/>
    <property type="match status" value="1"/>
</dbReference>